<dbReference type="Gene3D" id="3.40.630.30">
    <property type="match status" value="1"/>
</dbReference>
<gene>
    <name evidence="2" type="ORF">DFR46_1389</name>
</gene>
<dbReference type="InterPro" id="IPR051531">
    <property type="entry name" value="N-acetyltransferase"/>
</dbReference>
<dbReference type="RefSeq" id="WP_116235780.1">
    <property type="nucleotide sequence ID" value="NZ_QRDP01000004.1"/>
</dbReference>
<keyword evidence="2" id="KW-0808">Transferase</keyword>
<reference evidence="2 3" key="1">
    <citation type="submission" date="2018-07" db="EMBL/GenBank/DDBJ databases">
        <title>Genomic Encyclopedia of Type Strains, Phase IV (KMG-IV): sequencing the most valuable type-strain genomes for metagenomic binning, comparative biology and taxonomic classification.</title>
        <authorList>
            <person name="Goeker M."/>
        </authorList>
    </citation>
    <scope>NUCLEOTIDE SEQUENCE [LARGE SCALE GENOMIC DNA]</scope>
    <source>
        <strain evidence="2 3">DSM 26725</strain>
    </source>
</reference>
<evidence type="ECO:0000313" key="3">
    <source>
        <dbReference type="Proteomes" id="UP000256310"/>
    </source>
</evidence>
<evidence type="ECO:0000313" key="2">
    <source>
        <dbReference type="EMBL" id="RED16366.1"/>
    </source>
</evidence>
<dbReference type="InterPro" id="IPR016181">
    <property type="entry name" value="Acyl_CoA_acyltransferase"/>
</dbReference>
<protein>
    <submittedName>
        <fullName evidence="2">RimJ/RimL family protein N-acetyltransferase</fullName>
    </submittedName>
</protein>
<organism evidence="2 3">
    <name type="scientific">Parasphingopyxis lamellibrachiae</name>
    <dbReference type="NCBI Taxonomy" id="680125"/>
    <lineage>
        <taxon>Bacteria</taxon>
        <taxon>Pseudomonadati</taxon>
        <taxon>Pseudomonadota</taxon>
        <taxon>Alphaproteobacteria</taxon>
        <taxon>Sphingomonadales</taxon>
        <taxon>Sphingomonadaceae</taxon>
        <taxon>Parasphingopyxis</taxon>
    </lineage>
</organism>
<keyword evidence="3" id="KW-1185">Reference proteome</keyword>
<dbReference type="AlphaFoldDB" id="A0A3D9FH00"/>
<dbReference type="GO" id="GO:0016747">
    <property type="term" value="F:acyltransferase activity, transferring groups other than amino-acyl groups"/>
    <property type="evidence" value="ECO:0007669"/>
    <property type="project" value="InterPro"/>
</dbReference>
<dbReference type="PANTHER" id="PTHR43792:SF1">
    <property type="entry name" value="N-ACETYLTRANSFERASE DOMAIN-CONTAINING PROTEIN"/>
    <property type="match status" value="1"/>
</dbReference>
<comment type="caution">
    <text evidence="2">The sequence shown here is derived from an EMBL/GenBank/DDBJ whole genome shotgun (WGS) entry which is preliminary data.</text>
</comment>
<dbReference type="EMBL" id="QRDP01000004">
    <property type="protein sequence ID" value="RED16366.1"/>
    <property type="molecule type" value="Genomic_DNA"/>
</dbReference>
<dbReference type="InterPro" id="IPR000182">
    <property type="entry name" value="GNAT_dom"/>
</dbReference>
<dbReference type="Pfam" id="PF13302">
    <property type="entry name" value="Acetyltransf_3"/>
    <property type="match status" value="1"/>
</dbReference>
<feature type="domain" description="N-acetyltransferase" evidence="1">
    <location>
        <begin position="8"/>
        <end position="169"/>
    </location>
</feature>
<dbReference type="PANTHER" id="PTHR43792">
    <property type="entry name" value="GNAT FAMILY, PUTATIVE (AFU_ORTHOLOGUE AFUA_3G00765)-RELATED-RELATED"/>
    <property type="match status" value="1"/>
</dbReference>
<dbReference type="PROSITE" id="PS51186">
    <property type="entry name" value="GNAT"/>
    <property type="match status" value="1"/>
</dbReference>
<name>A0A3D9FH00_9SPHN</name>
<dbReference type="SUPFAM" id="SSF55729">
    <property type="entry name" value="Acyl-CoA N-acyltransferases (Nat)"/>
    <property type="match status" value="1"/>
</dbReference>
<accession>A0A3D9FH00</accession>
<proteinExistence type="predicted"/>
<sequence>MFAVTKRLLLRPGWAEDAPALAKAVDDERIARNTARIPWPYTQKDAEEYLAREQESEYPNFQIIDRTVDPVRLIGRIGFMEGEGAPEFGYWIRPDSWNQGYATEAAKAALAAVRSSLGYNRIIAGHFVDNPASGRVLEKLGFRRIGQYTRRFSLARGYDVECEMFESVEEDMALSAPSALAA</sequence>
<dbReference type="Proteomes" id="UP000256310">
    <property type="component" value="Unassembled WGS sequence"/>
</dbReference>
<evidence type="ECO:0000259" key="1">
    <source>
        <dbReference type="PROSITE" id="PS51186"/>
    </source>
</evidence>
<dbReference type="OrthoDB" id="9804153at2"/>